<proteinExistence type="predicted"/>
<organism evidence="1 2">
    <name type="scientific">Petralouisia muris</name>
    <dbReference type="NCBI Taxonomy" id="3032872"/>
    <lineage>
        <taxon>Bacteria</taxon>
        <taxon>Bacillati</taxon>
        <taxon>Bacillota</taxon>
        <taxon>Clostridia</taxon>
        <taxon>Lachnospirales</taxon>
        <taxon>Lachnospiraceae</taxon>
        <taxon>Petralouisia</taxon>
    </lineage>
</organism>
<gene>
    <name evidence="1" type="ORF">E5329_07070</name>
</gene>
<accession>A0AC61RYQ1</accession>
<evidence type="ECO:0000313" key="1">
    <source>
        <dbReference type="EMBL" id="TGY96976.1"/>
    </source>
</evidence>
<name>A0AC61RYQ1_9FIRM</name>
<reference evidence="1" key="1">
    <citation type="submission" date="2019-04" db="EMBL/GenBank/DDBJ databases">
        <title>Microbes associate with the intestines of laboratory mice.</title>
        <authorList>
            <person name="Navarre W."/>
            <person name="Wong E."/>
            <person name="Huang K."/>
            <person name="Tropini C."/>
            <person name="Ng K."/>
            <person name="Yu B."/>
        </authorList>
    </citation>
    <scope>NUCLEOTIDE SEQUENCE</scope>
    <source>
        <strain evidence="1">NM01_1-7b</strain>
    </source>
</reference>
<evidence type="ECO:0000313" key="2">
    <source>
        <dbReference type="Proteomes" id="UP000304953"/>
    </source>
</evidence>
<protein>
    <submittedName>
        <fullName evidence="1">Uncharacterized protein</fullName>
    </submittedName>
</protein>
<dbReference type="EMBL" id="SRYA01000011">
    <property type="protein sequence ID" value="TGY96976.1"/>
    <property type="molecule type" value="Genomic_DNA"/>
</dbReference>
<sequence length="304" mass="33316">MNKLLSAEFARLSKSFVFKMGLCFSAGLGAFIILMRWMDVKKHSQAYAELGAEYYGADGLIFVGGIYIVFAVAVFVGIFIGTEYGDGTIRNKLAVGHMRKNIYLSKLAVCGFASLLMHVMYIVVSLAAGSLMLGGTTMEIKEILAFTAAGVTAMWAMTAILLLISMSVQSKAAGSVACLLVTMVMLFASLTIWQKLSAPEYYDTYDYEDENAGEAITGEDDTPIYVDGDTGKAMTKERVKNPRYLTGTKRKVYEFLNNFLPVSQLYQIVMNDASHLGLMAVYDCLIILLTAGLGVIIFKKKDLK</sequence>
<dbReference type="Proteomes" id="UP000304953">
    <property type="component" value="Unassembled WGS sequence"/>
</dbReference>
<keyword evidence="2" id="KW-1185">Reference proteome</keyword>
<comment type="caution">
    <text evidence="1">The sequence shown here is derived from an EMBL/GenBank/DDBJ whole genome shotgun (WGS) entry which is preliminary data.</text>
</comment>